<dbReference type="AlphaFoldDB" id="A0A0E9R817"/>
<name>A0A0E9R817_ANGAN</name>
<sequence length="49" mass="5490">MYLIVQKNSETRSSAFKLVASQLGIPRSIIRANQRCTRSNVTHVTSITI</sequence>
<proteinExistence type="predicted"/>
<organism evidence="1">
    <name type="scientific">Anguilla anguilla</name>
    <name type="common">European freshwater eel</name>
    <name type="synonym">Muraena anguilla</name>
    <dbReference type="NCBI Taxonomy" id="7936"/>
    <lineage>
        <taxon>Eukaryota</taxon>
        <taxon>Metazoa</taxon>
        <taxon>Chordata</taxon>
        <taxon>Craniata</taxon>
        <taxon>Vertebrata</taxon>
        <taxon>Euteleostomi</taxon>
        <taxon>Actinopterygii</taxon>
        <taxon>Neopterygii</taxon>
        <taxon>Teleostei</taxon>
        <taxon>Anguilliformes</taxon>
        <taxon>Anguillidae</taxon>
        <taxon>Anguilla</taxon>
    </lineage>
</organism>
<accession>A0A0E9R817</accession>
<evidence type="ECO:0000313" key="1">
    <source>
        <dbReference type="EMBL" id="JAH24488.1"/>
    </source>
</evidence>
<dbReference type="EMBL" id="GBXM01084089">
    <property type="protein sequence ID" value="JAH24488.1"/>
    <property type="molecule type" value="Transcribed_RNA"/>
</dbReference>
<reference evidence="1" key="1">
    <citation type="submission" date="2014-11" db="EMBL/GenBank/DDBJ databases">
        <authorList>
            <person name="Amaro Gonzalez C."/>
        </authorList>
    </citation>
    <scope>NUCLEOTIDE SEQUENCE</scope>
</reference>
<reference evidence="1" key="2">
    <citation type="journal article" date="2015" name="Fish Shellfish Immunol.">
        <title>Early steps in the European eel (Anguilla anguilla)-Vibrio vulnificus interaction in the gills: Role of the RtxA13 toxin.</title>
        <authorList>
            <person name="Callol A."/>
            <person name="Pajuelo D."/>
            <person name="Ebbesson L."/>
            <person name="Teles M."/>
            <person name="MacKenzie S."/>
            <person name="Amaro C."/>
        </authorList>
    </citation>
    <scope>NUCLEOTIDE SEQUENCE</scope>
</reference>
<protein>
    <submittedName>
        <fullName evidence="1">Uncharacterized protein</fullName>
    </submittedName>
</protein>